<evidence type="ECO:0000313" key="1">
    <source>
        <dbReference type="EMBL" id="SFU10839.1"/>
    </source>
</evidence>
<name>A0A1I7DGN9_9ENTR</name>
<sequence length="68" mass="7485">MSGEGTIPMDESLLECDLDWFGVAPDGSLAHFATAVSAPFRRRLATLLPTMNGFLTISLRCNRCQILR</sequence>
<accession>A0A1I7DGN9</accession>
<dbReference type="EMBL" id="FPAU01000005">
    <property type="protein sequence ID" value="SFU10839.1"/>
    <property type="molecule type" value="Genomic_DNA"/>
</dbReference>
<keyword evidence="2" id="KW-1185">Reference proteome</keyword>
<reference evidence="2" key="1">
    <citation type="submission" date="2016-10" db="EMBL/GenBank/DDBJ databases">
        <authorList>
            <person name="Varghese N."/>
            <person name="Submissions S."/>
        </authorList>
    </citation>
    <scope>NUCLEOTIDE SEQUENCE [LARGE SCALE GENOMIC DNA]</scope>
    <source>
        <strain evidence="2">Ah-143</strain>
    </source>
</reference>
<evidence type="ECO:0000313" key="2">
    <source>
        <dbReference type="Proteomes" id="UP000199187"/>
    </source>
</evidence>
<organism evidence="1 2">
    <name type="scientific">Kosakonia arachidis</name>
    <dbReference type="NCBI Taxonomy" id="551989"/>
    <lineage>
        <taxon>Bacteria</taxon>
        <taxon>Pseudomonadati</taxon>
        <taxon>Pseudomonadota</taxon>
        <taxon>Gammaproteobacteria</taxon>
        <taxon>Enterobacterales</taxon>
        <taxon>Enterobacteriaceae</taxon>
        <taxon>Kosakonia</taxon>
    </lineage>
</organism>
<proteinExistence type="predicted"/>
<dbReference type="AlphaFoldDB" id="A0A1I7DGN9"/>
<gene>
    <name evidence="1" type="ORF">SAMN05192562_10553</name>
</gene>
<protein>
    <submittedName>
        <fullName evidence="1">Uncharacterized protein</fullName>
    </submittedName>
</protein>
<dbReference type="Proteomes" id="UP000199187">
    <property type="component" value="Unassembled WGS sequence"/>
</dbReference>